<evidence type="ECO:0000313" key="4">
    <source>
        <dbReference type="Proteomes" id="UP000319342"/>
    </source>
</evidence>
<dbReference type="CDD" id="cd00093">
    <property type="entry name" value="HTH_XRE"/>
    <property type="match status" value="1"/>
</dbReference>
<keyword evidence="4" id="KW-1185">Reference proteome</keyword>
<reference evidence="3 4" key="1">
    <citation type="submission" date="2019-02" db="EMBL/GenBank/DDBJ databases">
        <title>Deep-cultivation of Planctomycetes and their phenomic and genomic characterization uncovers novel biology.</title>
        <authorList>
            <person name="Wiegand S."/>
            <person name="Jogler M."/>
            <person name="Boedeker C."/>
            <person name="Pinto D."/>
            <person name="Vollmers J."/>
            <person name="Rivas-Marin E."/>
            <person name="Kohn T."/>
            <person name="Peeters S.H."/>
            <person name="Heuer A."/>
            <person name="Rast P."/>
            <person name="Oberbeckmann S."/>
            <person name="Bunk B."/>
            <person name="Jeske O."/>
            <person name="Meyerdierks A."/>
            <person name="Storesund J.E."/>
            <person name="Kallscheuer N."/>
            <person name="Luecker S."/>
            <person name="Lage O.M."/>
            <person name="Pohl T."/>
            <person name="Merkel B.J."/>
            <person name="Hornburger P."/>
            <person name="Mueller R.-W."/>
            <person name="Bruemmer F."/>
            <person name="Labrenz M."/>
            <person name="Spormann A.M."/>
            <person name="Op den Camp H."/>
            <person name="Overmann J."/>
            <person name="Amann R."/>
            <person name="Jetten M.S.M."/>
            <person name="Mascher T."/>
            <person name="Medema M.H."/>
            <person name="Devos D.P."/>
            <person name="Kaster A.-K."/>
            <person name="Ovreas L."/>
            <person name="Rohde M."/>
            <person name="Galperin M.Y."/>
            <person name="Jogler C."/>
        </authorList>
    </citation>
    <scope>NUCLEOTIDE SEQUENCE [LARGE SCALE GENOMIC DNA]</scope>
    <source>
        <strain evidence="3 4">Pla163</strain>
    </source>
</reference>
<dbReference type="GO" id="GO:0003677">
    <property type="term" value="F:DNA binding"/>
    <property type="evidence" value="ECO:0007669"/>
    <property type="project" value="InterPro"/>
</dbReference>
<evidence type="ECO:0000313" key="3">
    <source>
        <dbReference type="EMBL" id="QDU86502.1"/>
    </source>
</evidence>
<organism evidence="3 4">
    <name type="scientific">Rohdeia mirabilis</name>
    <dbReference type="NCBI Taxonomy" id="2528008"/>
    <lineage>
        <taxon>Bacteria</taxon>
        <taxon>Pseudomonadati</taxon>
        <taxon>Planctomycetota</taxon>
        <taxon>Planctomycetia</taxon>
        <taxon>Planctomycetia incertae sedis</taxon>
        <taxon>Rohdeia</taxon>
    </lineage>
</organism>
<dbReference type="SUPFAM" id="SSF47413">
    <property type="entry name" value="lambda repressor-like DNA-binding domains"/>
    <property type="match status" value="1"/>
</dbReference>
<dbReference type="Proteomes" id="UP000319342">
    <property type="component" value="Chromosome"/>
</dbReference>
<protein>
    <submittedName>
        <fullName evidence="3">Anaerobic benzoate catabolism transcriptional regulator</fullName>
    </submittedName>
</protein>
<dbReference type="InterPro" id="IPR010982">
    <property type="entry name" value="Lambda_DNA-bd_dom_sf"/>
</dbReference>
<proteinExistence type="predicted"/>
<dbReference type="PROSITE" id="PS50943">
    <property type="entry name" value="HTH_CROC1"/>
    <property type="match status" value="1"/>
</dbReference>
<name>A0A518D4U9_9BACT</name>
<accession>A0A518D4U9</accession>
<feature type="compositionally biased region" description="Gly residues" evidence="1">
    <location>
        <begin position="117"/>
        <end position="129"/>
    </location>
</feature>
<feature type="compositionally biased region" description="Basic and acidic residues" evidence="1">
    <location>
        <begin position="82"/>
        <end position="94"/>
    </location>
</feature>
<feature type="domain" description="HTH cro/C1-type" evidence="2">
    <location>
        <begin position="19"/>
        <end position="71"/>
    </location>
</feature>
<dbReference type="EMBL" id="CP036290">
    <property type="protein sequence ID" value="QDU86502.1"/>
    <property type="molecule type" value="Genomic_DNA"/>
</dbReference>
<dbReference type="AlphaFoldDB" id="A0A518D4U9"/>
<dbReference type="Gene3D" id="1.10.260.40">
    <property type="entry name" value="lambda repressor-like DNA-binding domains"/>
    <property type="match status" value="1"/>
</dbReference>
<evidence type="ECO:0000259" key="2">
    <source>
        <dbReference type="PROSITE" id="PS50943"/>
    </source>
</evidence>
<dbReference type="SMART" id="SM00530">
    <property type="entry name" value="HTH_XRE"/>
    <property type="match status" value="1"/>
</dbReference>
<evidence type="ECO:0000256" key="1">
    <source>
        <dbReference type="SAM" id="MobiDB-lite"/>
    </source>
</evidence>
<dbReference type="Pfam" id="PF01381">
    <property type="entry name" value="HTH_3"/>
    <property type="match status" value="1"/>
</dbReference>
<sequence length="137" mass="14666">MEPHLPTDDAALARLGERLARQRRRLDLTQAELAHEAGVSKRTVERLESGGSTQLLNFVRVLRALGLLGRLDGLVPDPEPSPLERLRAADAERRRVGRRRANADDGDGADAWHWGDEAGGAGDGTGASEGGTEEPAS</sequence>
<feature type="region of interest" description="Disordered" evidence="1">
    <location>
        <begin position="74"/>
        <end position="137"/>
    </location>
</feature>
<gene>
    <name evidence="3" type="ORF">Pla163_36530</name>
</gene>
<dbReference type="InterPro" id="IPR001387">
    <property type="entry name" value="Cro/C1-type_HTH"/>
</dbReference>